<dbReference type="Proteomes" id="UP000472274">
    <property type="component" value="Unplaced"/>
</dbReference>
<evidence type="ECO:0000313" key="7">
    <source>
        <dbReference type="Ensembl" id="ENSTMTP00000013446.1"/>
    </source>
</evidence>
<reference evidence="7" key="2">
    <citation type="submission" date="2025-09" db="UniProtKB">
        <authorList>
            <consortium name="Ensembl"/>
        </authorList>
    </citation>
    <scope>IDENTIFICATION</scope>
</reference>
<dbReference type="GO" id="GO:0017111">
    <property type="term" value="F:ribonucleoside triphosphate phosphatase activity"/>
    <property type="evidence" value="ECO:0007669"/>
    <property type="project" value="TreeGrafter"/>
</dbReference>
<reference evidence="7" key="1">
    <citation type="submission" date="2025-08" db="UniProtKB">
        <authorList>
            <consortium name="Ensembl"/>
        </authorList>
    </citation>
    <scope>IDENTIFICATION</scope>
</reference>
<accession>A0A674IVC8</accession>
<evidence type="ECO:0000256" key="5">
    <source>
        <dbReference type="RuleBase" id="RU003833"/>
    </source>
</evidence>
<evidence type="ECO:0008006" key="9">
    <source>
        <dbReference type="Google" id="ProtNLM"/>
    </source>
</evidence>
<evidence type="ECO:0000256" key="6">
    <source>
        <dbReference type="SAM" id="Phobius"/>
    </source>
</evidence>
<dbReference type="FunFam" id="3.30.420.40:FF:000068">
    <property type="entry name" value="Ectonucleoside triphosphate diphosphohydrolase 1"/>
    <property type="match status" value="1"/>
</dbReference>
<keyword evidence="6" id="KW-1133">Transmembrane helix</keyword>
<sequence>IDFSGVSQCTLAEATCSRDQPVSTLPSTEAQVLRFLRPNPSCFGYAFQYGMVFDAGSSHTSLFVYQWTSDKTNDTGVVSQTLSCNVQGPGISSYANDPPKAGVSLRSCLEDALKVIPDERQREVPVYLGATAGMRLLSMENKSAADQVLNEVAKTIQQYPVNFHGARIITGEEEGAYGWITINYLLDSFTKVSFAPRGTKILGALDLGGASTQISFIPIGPITDQTKASKFRLYGFTYTIYTHSYLCYGQNQALKQLILKITEGSVNHPCYPEGYQETTTAASIHSMPCTASHAQTPSQASWNATLVGTGNATECRMAIKQIFNFTACGQSQPCTFDGIYQPPVNGEFFAFSAFYYTFSFLNLTSGQPLAVVEDTVQKFCARNWTDLKSSYPKEKEQWLREYCANANYILVLLLEAYKFNQTSWSSIKFQMKAANTDIGWTLGYMLNLTNMIPAEAPEQVKGQQYGLWAAAIFFIVLTLAFCLVGLLIYILW</sequence>
<organism evidence="7 8">
    <name type="scientific">Terrapene triunguis</name>
    <name type="common">Three-toed box turtle</name>
    <dbReference type="NCBI Taxonomy" id="2587831"/>
    <lineage>
        <taxon>Eukaryota</taxon>
        <taxon>Metazoa</taxon>
        <taxon>Chordata</taxon>
        <taxon>Craniata</taxon>
        <taxon>Vertebrata</taxon>
        <taxon>Euteleostomi</taxon>
        <taxon>Archelosauria</taxon>
        <taxon>Testudinata</taxon>
        <taxon>Testudines</taxon>
        <taxon>Cryptodira</taxon>
        <taxon>Durocryptodira</taxon>
        <taxon>Testudinoidea</taxon>
        <taxon>Emydidae</taxon>
        <taxon>Terrapene</taxon>
    </lineage>
</organism>
<dbReference type="InParanoid" id="A0A674IVC8"/>
<gene>
    <name evidence="7" type="primary">LOC112118026</name>
</gene>
<dbReference type="GO" id="GO:0004382">
    <property type="term" value="F:GDP phosphatase activity"/>
    <property type="evidence" value="ECO:0007669"/>
    <property type="project" value="TreeGrafter"/>
</dbReference>
<dbReference type="GO" id="GO:0009134">
    <property type="term" value="P:nucleoside diphosphate catabolic process"/>
    <property type="evidence" value="ECO:0007669"/>
    <property type="project" value="TreeGrafter"/>
</dbReference>
<feature type="binding site" evidence="4">
    <location>
        <begin position="209"/>
        <end position="213"/>
    </location>
    <ligand>
        <name>ATP</name>
        <dbReference type="ChEBI" id="CHEBI:30616"/>
    </ligand>
</feature>
<evidence type="ECO:0000256" key="1">
    <source>
        <dbReference type="ARBA" id="ARBA00009283"/>
    </source>
</evidence>
<dbReference type="GeneTree" id="ENSGT01150000286965"/>
<keyword evidence="6" id="KW-0472">Membrane</keyword>
<dbReference type="Ensembl" id="ENSTMTT00000013910.1">
    <property type="protein sequence ID" value="ENSTMTP00000013446.1"/>
    <property type="gene ID" value="ENSTMTG00000009529.1"/>
</dbReference>
<feature type="transmembrane region" description="Helical" evidence="6">
    <location>
        <begin position="465"/>
        <end position="491"/>
    </location>
</feature>
<dbReference type="Pfam" id="PF01150">
    <property type="entry name" value="GDA1_CD39"/>
    <property type="match status" value="1"/>
</dbReference>
<evidence type="ECO:0000313" key="8">
    <source>
        <dbReference type="Proteomes" id="UP000472274"/>
    </source>
</evidence>
<dbReference type="AlphaFoldDB" id="A0A674IVC8"/>
<dbReference type="PROSITE" id="PS01238">
    <property type="entry name" value="GDA1_CD39_NTPASE"/>
    <property type="match status" value="1"/>
</dbReference>
<keyword evidence="2 5" id="KW-0378">Hydrolase</keyword>
<evidence type="ECO:0000256" key="4">
    <source>
        <dbReference type="PIRSR" id="PIRSR600407-2"/>
    </source>
</evidence>
<dbReference type="Gene3D" id="3.30.420.150">
    <property type="entry name" value="Exopolyphosphatase. Domain 2"/>
    <property type="match status" value="1"/>
</dbReference>
<dbReference type="GO" id="GO:0005524">
    <property type="term" value="F:ATP binding"/>
    <property type="evidence" value="ECO:0007669"/>
    <property type="project" value="UniProtKB-KW"/>
</dbReference>
<keyword evidence="4" id="KW-0067">ATP-binding</keyword>
<dbReference type="GO" id="GO:0045134">
    <property type="term" value="F:UDP phosphatase activity"/>
    <property type="evidence" value="ECO:0007669"/>
    <property type="project" value="TreeGrafter"/>
</dbReference>
<feature type="active site" description="Proton acceptor" evidence="3">
    <location>
        <position position="174"/>
    </location>
</feature>
<dbReference type="PANTHER" id="PTHR11782">
    <property type="entry name" value="ADENOSINE/GUANOSINE DIPHOSPHATASE"/>
    <property type="match status" value="1"/>
</dbReference>
<evidence type="ECO:0000256" key="2">
    <source>
        <dbReference type="ARBA" id="ARBA00022801"/>
    </source>
</evidence>
<dbReference type="InterPro" id="IPR000407">
    <property type="entry name" value="GDA1_CD39_NTPase"/>
</dbReference>
<protein>
    <recommendedName>
        <fullName evidence="9">Ectonucleoside triphosphate diphosphohydrolase 8</fullName>
    </recommendedName>
</protein>
<proteinExistence type="inferred from homology"/>
<keyword evidence="6" id="KW-0812">Transmembrane</keyword>
<name>A0A674IVC8_9SAUR</name>
<dbReference type="Gene3D" id="3.30.420.40">
    <property type="match status" value="1"/>
</dbReference>
<dbReference type="GO" id="GO:0005886">
    <property type="term" value="C:plasma membrane"/>
    <property type="evidence" value="ECO:0007669"/>
    <property type="project" value="TreeGrafter"/>
</dbReference>
<evidence type="ECO:0000256" key="3">
    <source>
        <dbReference type="PIRSR" id="PIRSR600407-1"/>
    </source>
</evidence>
<dbReference type="PANTHER" id="PTHR11782:SF117">
    <property type="entry name" value="ECTONUCLEOSIDE TRIPHOSPHATE DIPHOSPHOHYDROLASE 8"/>
    <property type="match status" value="1"/>
</dbReference>
<keyword evidence="4" id="KW-0547">Nucleotide-binding</keyword>
<comment type="similarity">
    <text evidence="1 5">Belongs to the GDA1/CD39 NTPase family.</text>
</comment>
<keyword evidence="8" id="KW-1185">Reference proteome</keyword>